<dbReference type="InterPro" id="IPR036390">
    <property type="entry name" value="WH_DNA-bd_sf"/>
</dbReference>
<organism evidence="6 7">
    <name type="scientific">Bifidobacterium avesanii</name>
    <dbReference type="NCBI Taxonomy" id="1798157"/>
    <lineage>
        <taxon>Bacteria</taxon>
        <taxon>Bacillati</taxon>
        <taxon>Actinomycetota</taxon>
        <taxon>Actinomycetes</taxon>
        <taxon>Bifidobacteriales</taxon>
        <taxon>Bifidobacteriaceae</taxon>
        <taxon>Bifidobacterium</taxon>
    </lineage>
</organism>
<dbReference type="SUPFAM" id="SSF46785">
    <property type="entry name" value="Winged helix' DNA-binding domain"/>
    <property type="match status" value="1"/>
</dbReference>
<dbReference type="PROSITE" id="PS50931">
    <property type="entry name" value="HTH_LYSR"/>
    <property type="match status" value="1"/>
</dbReference>
<proteinExistence type="inferred from homology"/>
<keyword evidence="2" id="KW-0805">Transcription regulation</keyword>
<keyword evidence="7" id="KW-1185">Reference proteome</keyword>
<dbReference type="OrthoDB" id="3673085at2"/>
<dbReference type="GO" id="GO:0032993">
    <property type="term" value="C:protein-DNA complex"/>
    <property type="evidence" value="ECO:0007669"/>
    <property type="project" value="TreeGrafter"/>
</dbReference>
<dbReference type="GO" id="GO:0003677">
    <property type="term" value="F:DNA binding"/>
    <property type="evidence" value="ECO:0007669"/>
    <property type="project" value="UniProtKB-KW"/>
</dbReference>
<dbReference type="EMBL" id="WHZY01000001">
    <property type="protein sequence ID" value="NEG77512.1"/>
    <property type="molecule type" value="Genomic_DNA"/>
</dbReference>
<comment type="similarity">
    <text evidence="1">Belongs to the LysR transcriptional regulatory family.</text>
</comment>
<dbReference type="GO" id="GO:0003700">
    <property type="term" value="F:DNA-binding transcription factor activity"/>
    <property type="evidence" value="ECO:0007669"/>
    <property type="project" value="InterPro"/>
</dbReference>
<feature type="domain" description="HTH lysR-type" evidence="5">
    <location>
        <begin position="4"/>
        <end position="61"/>
    </location>
</feature>
<accession>A0A7K3TEP9</accession>
<dbReference type="Gene3D" id="3.40.190.10">
    <property type="entry name" value="Periplasmic binding protein-like II"/>
    <property type="match status" value="2"/>
</dbReference>
<dbReference type="FunFam" id="1.10.10.10:FF:000001">
    <property type="entry name" value="LysR family transcriptional regulator"/>
    <property type="match status" value="1"/>
</dbReference>
<reference evidence="6 7" key="1">
    <citation type="submission" date="2019-10" db="EMBL/GenBank/DDBJ databases">
        <title>Bifidobacterium from non-human primates.</title>
        <authorList>
            <person name="Modesto M."/>
        </authorList>
    </citation>
    <scope>NUCLEOTIDE SEQUENCE [LARGE SCALE GENOMIC DNA]</scope>
    <source>
        <strain evidence="6 7">TREC</strain>
    </source>
</reference>
<dbReference type="Pfam" id="PF00126">
    <property type="entry name" value="HTH_1"/>
    <property type="match status" value="1"/>
</dbReference>
<keyword evidence="4" id="KW-0804">Transcription</keyword>
<keyword evidence="3" id="KW-0238">DNA-binding</keyword>
<comment type="caution">
    <text evidence="6">The sequence shown here is derived from an EMBL/GenBank/DDBJ whole genome shotgun (WGS) entry which is preliminary data.</text>
</comment>
<dbReference type="InterPro" id="IPR036388">
    <property type="entry name" value="WH-like_DNA-bd_sf"/>
</dbReference>
<dbReference type="PRINTS" id="PR00039">
    <property type="entry name" value="HTHLYSR"/>
</dbReference>
<dbReference type="Pfam" id="PF03466">
    <property type="entry name" value="LysR_substrate"/>
    <property type="match status" value="1"/>
</dbReference>
<dbReference type="InterPro" id="IPR000847">
    <property type="entry name" value="LysR_HTH_N"/>
</dbReference>
<dbReference type="InterPro" id="IPR005119">
    <property type="entry name" value="LysR_subst-bd"/>
</dbReference>
<evidence type="ECO:0000256" key="4">
    <source>
        <dbReference type="ARBA" id="ARBA00023163"/>
    </source>
</evidence>
<gene>
    <name evidence="6" type="ORF">GFD22_00630</name>
</gene>
<dbReference type="Gene3D" id="1.10.10.10">
    <property type="entry name" value="Winged helix-like DNA-binding domain superfamily/Winged helix DNA-binding domain"/>
    <property type="match status" value="1"/>
</dbReference>
<dbReference type="RefSeq" id="WP_152349441.1">
    <property type="nucleotide sequence ID" value="NZ_WBSN01000001.1"/>
</dbReference>
<dbReference type="Proteomes" id="UP000469763">
    <property type="component" value="Unassembled WGS sequence"/>
</dbReference>
<evidence type="ECO:0000259" key="5">
    <source>
        <dbReference type="PROSITE" id="PS50931"/>
    </source>
</evidence>
<dbReference type="SUPFAM" id="SSF53850">
    <property type="entry name" value="Periplasmic binding protein-like II"/>
    <property type="match status" value="1"/>
</dbReference>
<dbReference type="PANTHER" id="PTHR30346">
    <property type="entry name" value="TRANSCRIPTIONAL DUAL REGULATOR HCAR-RELATED"/>
    <property type="match status" value="1"/>
</dbReference>
<sequence length="309" mass="34114">MRHVNPQLLVTLWHVARCGSLAAAAREIGWSQPAISQQIRKLQDECGCALLKRTSHGVQLTPAGQLLAKHGEMIANRVLQAEQELDEYRRGNARRLHVLAPPSICSTILARTLVKIGQTSDITVRLTQMEPPEAVRSLIAGGGDCALVFRYDALSRAPLANDDCTVEYCGKDPLRLLVPRNSEVGRQYERDGEPVDLSRLADQRWIAGCETCRANLMSMARSAGFVPVITHSTEDTWVTQNLVEMGQGVSIVSELSIHNALQGDLAACPIADGNAYRTIGMVTRKGDERPELQRLREAIRQTTRRFLMA</sequence>
<dbReference type="AlphaFoldDB" id="A0A7K3TEP9"/>
<evidence type="ECO:0000256" key="3">
    <source>
        <dbReference type="ARBA" id="ARBA00023125"/>
    </source>
</evidence>
<name>A0A7K3TEP9_9BIFI</name>
<evidence type="ECO:0000313" key="7">
    <source>
        <dbReference type="Proteomes" id="UP000469763"/>
    </source>
</evidence>
<evidence type="ECO:0000256" key="2">
    <source>
        <dbReference type="ARBA" id="ARBA00023015"/>
    </source>
</evidence>
<dbReference type="PANTHER" id="PTHR30346:SF29">
    <property type="entry name" value="LYSR SUBSTRATE-BINDING"/>
    <property type="match status" value="1"/>
</dbReference>
<protein>
    <submittedName>
        <fullName evidence="6">LysR family transcriptional regulator</fullName>
    </submittedName>
</protein>
<evidence type="ECO:0000256" key="1">
    <source>
        <dbReference type="ARBA" id="ARBA00009437"/>
    </source>
</evidence>
<evidence type="ECO:0000313" key="6">
    <source>
        <dbReference type="EMBL" id="NEG77512.1"/>
    </source>
</evidence>